<dbReference type="Pfam" id="PF00515">
    <property type="entry name" value="TPR_1"/>
    <property type="match status" value="1"/>
</dbReference>
<feature type="domain" description="SH3b" evidence="4">
    <location>
        <begin position="188"/>
        <end position="250"/>
    </location>
</feature>
<feature type="transmembrane region" description="Helical" evidence="2">
    <location>
        <begin position="129"/>
        <end position="147"/>
    </location>
</feature>
<dbReference type="Gene3D" id="1.25.40.10">
    <property type="entry name" value="Tetratricopeptide repeat domain"/>
    <property type="match status" value="1"/>
</dbReference>
<keyword evidence="1" id="KW-0802">TPR repeat</keyword>
<dbReference type="InterPro" id="IPR011990">
    <property type="entry name" value="TPR-like_helical_dom_sf"/>
</dbReference>
<feature type="chain" id="PRO_5017985034" evidence="3">
    <location>
        <begin position="19"/>
        <end position="250"/>
    </location>
</feature>
<organism evidence="5 6">
    <name type="scientific">Aureibaculum marinum</name>
    <dbReference type="NCBI Taxonomy" id="2487930"/>
    <lineage>
        <taxon>Bacteria</taxon>
        <taxon>Pseudomonadati</taxon>
        <taxon>Bacteroidota</taxon>
        <taxon>Flavobacteriia</taxon>
        <taxon>Flavobacteriales</taxon>
        <taxon>Flavobacteriaceae</taxon>
        <taxon>Aureibaculum</taxon>
    </lineage>
</organism>
<dbReference type="PROSITE" id="PS50005">
    <property type="entry name" value="TPR"/>
    <property type="match status" value="1"/>
</dbReference>
<evidence type="ECO:0000313" key="5">
    <source>
        <dbReference type="EMBL" id="RPD91211.1"/>
    </source>
</evidence>
<gene>
    <name evidence="5" type="ORF">EGM88_14835</name>
</gene>
<name>A0A3N4N517_9FLAO</name>
<proteinExistence type="predicted"/>
<feature type="transmembrane region" description="Helical" evidence="2">
    <location>
        <begin position="159"/>
        <end position="179"/>
    </location>
</feature>
<dbReference type="SMART" id="SM00287">
    <property type="entry name" value="SH3b"/>
    <property type="match status" value="1"/>
</dbReference>
<comment type="caution">
    <text evidence="5">The sequence shown here is derived from an EMBL/GenBank/DDBJ whole genome shotgun (WGS) entry which is preliminary data.</text>
</comment>
<dbReference type="OrthoDB" id="9776208at2"/>
<evidence type="ECO:0000259" key="4">
    <source>
        <dbReference type="PROSITE" id="PS51781"/>
    </source>
</evidence>
<feature type="repeat" description="TPR" evidence="1">
    <location>
        <begin position="55"/>
        <end position="88"/>
    </location>
</feature>
<evidence type="ECO:0000256" key="2">
    <source>
        <dbReference type="SAM" id="Phobius"/>
    </source>
</evidence>
<feature type="signal peptide" evidence="3">
    <location>
        <begin position="1"/>
        <end position="18"/>
    </location>
</feature>
<protein>
    <submittedName>
        <fullName evidence="5">Tetratricopeptide repeat protein</fullName>
    </submittedName>
</protein>
<evidence type="ECO:0000313" key="6">
    <source>
        <dbReference type="Proteomes" id="UP000270856"/>
    </source>
</evidence>
<dbReference type="RefSeq" id="WP_123899189.1">
    <property type="nucleotide sequence ID" value="NZ_RPFJ01000074.1"/>
</dbReference>
<reference evidence="5 6" key="1">
    <citation type="submission" date="2018-11" db="EMBL/GenBank/DDBJ databases">
        <title>Aureibaculum marinum gen. nov., sp. nov., a member of the family Flavobacteriaceae isolated from the Bohai Sea.</title>
        <authorList>
            <person name="Ji X."/>
        </authorList>
    </citation>
    <scope>NUCLEOTIDE SEQUENCE [LARGE SCALE GENOMIC DNA]</scope>
    <source>
        <strain evidence="5 6">BH-SD17</strain>
    </source>
</reference>
<dbReference type="Proteomes" id="UP000270856">
    <property type="component" value="Unassembled WGS sequence"/>
</dbReference>
<evidence type="ECO:0000256" key="3">
    <source>
        <dbReference type="SAM" id="SignalP"/>
    </source>
</evidence>
<dbReference type="Pfam" id="PF08239">
    <property type="entry name" value="SH3_3"/>
    <property type="match status" value="1"/>
</dbReference>
<keyword evidence="2" id="KW-1133">Transmembrane helix</keyword>
<evidence type="ECO:0000256" key="1">
    <source>
        <dbReference type="PROSITE-ProRule" id="PRU00339"/>
    </source>
</evidence>
<dbReference type="EMBL" id="RPFJ01000074">
    <property type="protein sequence ID" value="RPD91211.1"/>
    <property type="molecule type" value="Genomic_DNA"/>
</dbReference>
<dbReference type="SUPFAM" id="SSF48452">
    <property type="entry name" value="TPR-like"/>
    <property type="match status" value="1"/>
</dbReference>
<keyword evidence="2" id="KW-0812">Transmembrane</keyword>
<dbReference type="InterPro" id="IPR019734">
    <property type="entry name" value="TPR_rpt"/>
</dbReference>
<dbReference type="SMART" id="SM00028">
    <property type="entry name" value="TPR"/>
    <property type="match status" value="2"/>
</dbReference>
<keyword evidence="3" id="KW-0732">Signal</keyword>
<keyword evidence="6" id="KW-1185">Reference proteome</keyword>
<keyword evidence="2" id="KW-0472">Membrane</keyword>
<dbReference type="AlphaFoldDB" id="A0A3N4N517"/>
<dbReference type="Gene3D" id="2.30.30.40">
    <property type="entry name" value="SH3 Domains"/>
    <property type="match status" value="1"/>
</dbReference>
<sequence length="250" mass="28791">MKNIVLVILLLSSTGVFAAQVDSLFMRANKLYQNEKYSEALELYKEIEKHNITSDDVLYNIANTYYKMNKVAPAIYYYEKVLQQSPNHADAKFNLAFAQRMTLDNIEPLPKTIWQKINDSIILKFSYNTWAWIAVSLSFLFAVLFLLYHFSYSTASKRFYFASSFISAFLTVLMIAIAYQNYKYVKSNQEAIVFAQQTEVKTAPTVSSEVSFELHEGTKVKVLESLDNWKKIKIADGKIGWIVADDIKEL</sequence>
<dbReference type="InterPro" id="IPR003646">
    <property type="entry name" value="SH3-like_bac-type"/>
</dbReference>
<accession>A0A3N4N517</accession>
<dbReference type="PROSITE" id="PS51781">
    <property type="entry name" value="SH3B"/>
    <property type="match status" value="1"/>
</dbReference>